<dbReference type="Proteomes" id="UP000479190">
    <property type="component" value="Unassembled WGS sequence"/>
</dbReference>
<feature type="domain" description="DDE Tnp4" evidence="3">
    <location>
        <begin position="2"/>
        <end position="50"/>
    </location>
</feature>
<sequence>MISHISQGYGGRVSDVLLFEKCGITQILPEGCGILADKGFKQIDNILNQFKCTLIRPPSVSST</sequence>
<evidence type="ECO:0000313" key="4">
    <source>
        <dbReference type="EMBL" id="CAB0027835.1"/>
    </source>
</evidence>
<reference evidence="4 5" key="1">
    <citation type="submission" date="2020-02" db="EMBL/GenBank/DDBJ databases">
        <authorList>
            <person name="Ferguson B K."/>
        </authorList>
    </citation>
    <scope>NUCLEOTIDE SEQUENCE [LARGE SCALE GENOMIC DNA]</scope>
</reference>
<dbReference type="InterPro" id="IPR027806">
    <property type="entry name" value="HARBI1_dom"/>
</dbReference>
<organism evidence="4 5">
    <name type="scientific">Trichogramma brassicae</name>
    <dbReference type="NCBI Taxonomy" id="86971"/>
    <lineage>
        <taxon>Eukaryota</taxon>
        <taxon>Metazoa</taxon>
        <taxon>Ecdysozoa</taxon>
        <taxon>Arthropoda</taxon>
        <taxon>Hexapoda</taxon>
        <taxon>Insecta</taxon>
        <taxon>Pterygota</taxon>
        <taxon>Neoptera</taxon>
        <taxon>Endopterygota</taxon>
        <taxon>Hymenoptera</taxon>
        <taxon>Apocrita</taxon>
        <taxon>Proctotrupomorpha</taxon>
        <taxon>Chalcidoidea</taxon>
        <taxon>Trichogrammatidae</taxon>
        <taxon>Trichogramma</taxon>
    </lineage>
</organism>
<dbReference type="EMBL" id="CADCXV010000005">
    <property type="protein sequence ID" value="CAB0027835.1"/>
    <property type="molecule type" value="Genomic_DNA"/>
</dbReference>
<evidence type="ECO:0000256" key="1">
    <source>
        <dbReference type="ARBA" id="ARBA00001968"/>
    </source>
</evidence>
<dbReference type="Pfam" id="PF13359">
    <property type="entry name" value="DDE_Tnp_4"/>
    <property type="match status" value="1"/>
</dbReference>
<proteinExistence type="predicted"/>
<dbReference type="PANTHER" id="PTHR23080:SF141">
    <property type="entry name" value="TRANSPOSASE HELIX-TURN-HELIX DOMAIN-CONTAINING PROTEIN"/>
    <property type="match status" value="1"/>
</dbReference>
<evidence type="ECO:0000313" key="5">
    <source>
        <dbReference type="Proteomes" id="UP000479190"/>
    </source>
</evidence>
<evidence type="ECO:0000259" key="3">
    <source>
        <dbReference type="Pfam" id="PF13359"/>
    </source>
</evidence>
<dbReference type="OrthoDB" id="7695469at2759"/>
<dbReference type="AlphaFoldDB" id="A0A6H5HRP3"/>
<protein>
    <recommendedName>
        <fullName evidence="3">DDE Tnp4 domain-containing protein</fullName>
    </recommendedName>
</protein>
<keyword evidence="2" id="KW-0479">Metal-binding</keyword>
<gene>
    <name evidence="4" type="ORF">TBRA_LOCUS65</name>
</gene>
<name>A0A6H5HRP3_9HYME</name>
<dbReference type="PANTHER" id="PTHR23080">
    <property type="entry name" value="THAP DOMAIN PROTEIN"/>
    <property type="match status" value="1"/>
</dbReference>
<feature type="non-terminal residue" evidence="4">
    <location>
        <position position="63"/>
    </location>
</feature>
<comment type="cofactor">
    <cofactor evidence="1">
        <name>a divalent metal cation</name>
        <dbReference type="ChEBI" id="CHEBI:60240"/>
    </cofactor>
</comment>
<keyword evidence="5" id="KW-1185">Reference proteome</keyword>
<accession>A0A6H5HRP3</accession>
<evidence type="ECO:0000256" key="2">
    <source>
        <dbReference type="ARBA" id="ARBA00022723"/>
    </source>
</evidence>
<dbReference type="GO" id="GO:0046872">
    <property type="term" value="F:metal ion binding"/>
    <property type="evidence" value="ECO:0007669"/>
    <property type="project" value="UniProtKB-KW"/>
</dbReference>